<dbReference type="EMBL" id="CP036317">
    <property type="protein sequence ID" value="QDV20177.1"/>
    <property type="molecule type" value="Genomic_DNA"/>
</dbReference>
<protein>
    <submittedName>
        <fullName evidence="1">Uncharacterized protein</fullName>
    </submittedName>
</protein>
<gene>
    <name evidence="1" type="ORF">Pan153_48490</name>
</gene>
<dbReference type="AlphaFoldDB" id="A0A518FV01"/>
<organism evidence="1 2">
    <name type="scientific">Gimesia panareensis</name>
    <dbReference type="NCBI Taxonomy" id="2527978"/>
    <lineage>
        <taxon>Bacteria</taxon>
        <taxon>Pseudomonadati</taxon>
        <taxon>Planctomycetota</taxon>
        <taxon>Planctomycetia</taxon>
        <taxon>Planctomycetales</taxon>
        <taxon>Planctomycetaceae</taxon>
        <taxon>Gimesia</taxon>
    </lineage>
</organism>
<evidence type="ECO:0000313" key="1">
    <source>
        <dbReference type="EMBL" id="QDV20177.1"/>
    </source>
</evidence>
<accession>A0A518FV01</accession>
<reference evidence="1 2" key="1">
    <citation type="submission" date="2019-02" db="EMBL/GenBank/DDBJ databases">
        <title>Deep-cultivation of Planctomycetes and their phenomic and genomic characterization uncovers novel biology.</title>
        <authorList>
            <person name="Wiegand S."/>
            <person name="Jogler M."/>
            <person name="Boedeker C."/>
            <person name="Pinto D."/>
            <person name="Vollmers J."/>
            <person name="Rivas-Marin E."/>
            <person name="Kohn T."/>
            <person name="Peeters S.H."/>
            <person name="Heuer A."/>
            <person name="Rast P."/>
            <person name="Oberbeckmann S."/>
            <person name="Bunk B."/>
            <person name="Jeske O."/>
            <person name="Meyerdierks A."/>
            <person name="Storesund J.E."/>
            <person name="Kallscheuer N."/>
            <person name="Luecker S."/>
            <person name="Lage O.M."/>
            <person name="Pohl T."/>
            <person name="Merkel B.J."/>
            <person name="Hornburger P."/>
            <person name="Mueller R.-W."/>
            <person name="Bruemmer F."/>
            <person name="Labrenz M."/>
            <person name="Spormann A.M."/>
            <person name="Op den Camp H."/>
            <person name="Overmann J."/>
            <person name="Amann R."/>
            <person name="Jetten M.S.M."/>
            <person name="Mascher T."/>
            <person name="Medema M.H."/>
            <person name="Devos D.P."/>
            <person name="Kaster A.-K."/>
            <person name="Ovreas L."/>
            <person name="Rohde M."/>
            <person name="Galperin M.Y."/>
            <person name="Jogler C."/>
        </authorList>
    </citation>
    <scope>NUCLEOTIDE SEQUENCE [LARGE SCALE GENOMIC DNA]</scope>
    <source>
        <strain evidence="1 2">Pan153</strain>
    </source>
</reference>
<name>A0A518FV01_9PLAN</name>
<sequence>MLVCVVRDVPLFYLREPWKNLVLRGPLCGISGAEAVKNRLSGTVHKLQQTGSYRALYSVSVAFALTLSDRGFA</sequence>
<evidence type="ECO:0000313" key="2">
    <source>
        <dbReference type="Proteomes" id="UP000320839"/>
    </source>
</evidence>
<dbReference type="Proteomes" id="UP000320839">
    <property type="component" value="Chromosome"/>
</dbReference>
<proteinExistence type="predicted"/>